<feature type="repeat" description="PPR" evidence="3">
    <location>
        <begin position="190"/>
        <end position="220"/>
    </location>
</feature>
<dbReference type="InterPro" id="IPR011990">
    <property type="entry name" value="TPR-like_helical_dom_sf"/>
</dbReference>
<dbReference type="NCBIfam" id="TIGR00756">
    <property type="entry name" value="PPR"/>
    <property type="match status" value="4"/>
</dbReference>
<keyword evidence="6" id="KW-1185">Reference proteome</keyword>
<dbReference type="PANTHER" id="PTHR47926">
    <property type="entry name" value="PENTATRICOPEPTIDE REPEAT-CONTAINING PROTEIN"/>
    <property type="match status" value="1"/>
</dbReference>
<comment type="caution">
    <text evidence="5">The sequence shown here is derived from an EMBL/GenBank/DDBJ whole genome shotgun (WGS) entry which is preliminary data.</text>
</comment>
<dbReference type="PANTHER" id="PTHR47926:SF368">
    <property type="entry name" value="TETRATRICOPEPTIDE REPEAT-LIKE SUPERFAMILY PROTEIN"/>
    <property type="match status" value="1"/>
</dbReference>
<dbReference type="GO" id="GO:0003723">
    <property type="term" value="F:RNA binding"/>
    <property type="evidence" value="ECO:0007669"/>
    <property type="project" value="InterPro"/>
</dbReference>
<dbReference type="GO" id="GO:0009451">
    <property type="term" value="P:RNA modification"/>
    <property type="evidence" value="ECO:0007669"/>
    <property type="project" value="InterPro"/>
</dbReference>
<feature type="repeat" description="PPR" evidence="3">
    <location>
        <begin position="58"/>
        <end position="92"/>
    </location>
</feature>
<dbReference type="InterPro" id="IPR046848">
    <property type="entry name" value="E_motif"/>
</dbReference>
<dbReference type="Pfam" id="PF12854">
    <property type="entry name" value="PPR_1"/>
    <property type="match status" value="1"/>
</dbReference>
<comment type="similarity">
    <text evidence="1">Belongs to the PPR family. PCMP-H subfamily.</text>
</comment>
<name>A0AAV0P990_9ROSI</name>
<dbReference type="PROSITE" id="PS51375">
    <property type="entry name" value="PPR"/>
    <property type="match status" value="4"/>
</dbReference>
<evidence type="ECO:0000256" key="3">
    <source>
        <dbReference type="PROSITE-ProRule" id="PRU00708"/>
    </source>
</evidence>
<keyword evidence="2" id="KW-0677">Repeat</keyword>
<dbReference type="Gene3D" id="1.25.40.10">
    <property type="entry name" value="Tetratricopeptide repeat domain"/>
    <property type="match status" value="3"/>
</dbReference>
<organism evidence="5 6">
    <name type="scientific">Linum tenue</name>
    <dbReference type="NCBI Taxonomy" id="586396"/>
    <lineage>
        <taxon>Eukaryota</taxon>
        <taxon>Viridiplantae</taxon>
        <taxon>Streptophyta</taxon>
        <taxon>Embryophyta</taxon>
        <taxon>Tracheophyta</taxon>
        <taxon>Spermatophyta</taxon>
        <taxon>Magnoliopsida</taxon>
        <taxon>eudicotyledons</taxon>
        <taxon>Gunneridae</taxon>
        <taxon>Pentapetalae</taxon>
        <taxon>rosids</taxon>
        <taxon>fabids</taxon>
        <taxon>Malpighiales</taxon>
        <taxon>Linaceae</taxon>
        <taxon>Linum</taxon>
    </lineage>
</organism>
<dbReference type="Pfam" id="PF13041">
    <property type="entry name" value="PPR_2"/>
    <property type="match status" value="2"/>
</dbReference>
<dbReference type="AlphaFoldDB" id="A0AAV0P990"/>
<dbReference type="Pfam" id="PF20431">
    <property type="entry name" value="E_motif"/>
    <property type="match status" value="1"/>
</dbReference>
<protein>
    <recommendedName>
        <fullName evidence="4">DYW domain-containing protein</fullName>
    </recommendedName>
</protein>
<dbReference type="InterPro" id="IPR002885">
    <property type="entry name" value="PPR_rpt"/>
</dbReference>
<feature type="domain" description="DYW" evidence="4">
    <location>
        <begin position="516"/>
        <end position="603"/>
    </location>
</feature>
<dbReference type="Proteomes" id="UP001154282">
    <property type="component" value="Unassembled WGS sequence"/>
</dbReference>
<dbReference type="GO" id="GO:0008270">
    <property type="term" value="F:zinc ion binding"/>
    <property type="evidence" value="ECO:0007669"/>
    <property type="project" value="InterPro"/>
</dbReference>
<evidence type="ECO:0000259" key="4">
    <source>
        <dbReference type="Pfam" id="PF14432"/>
    </source>
</evidence>
<sequence>MKWTLNRNFRFLGSQLSRQEESPSSHLNLIQQLRNCNDVRSVSSVHCSFFKSGLSKSDTFAANHLVNGYVRLREISLAHRLFDEMPEPNVVSWTSLMAGYVTSDQAGLTLGMYVKMLETSVKPNDFTVSTVVKACSILAELEAGKKIHAHAEVMGYGTDLVVCSSLVCMYGNCNDVDGARSVFDSMDHRNIVTWTSMIAAYAQNGRGSEALEVFRLFNSMVRVRANDFMLASVISACSSLGKLVAGRASHGAVIRGGHEVNDVVTSTLVDMYGKSGCFDYSWKIFKRIPNPSVVEYTSIIVGASKYGLGKLSIELFEEMVERGVKPNDVTFVGVLHGCSHSGLVDEGLGFLNSMLEKHGVEPEAKHYTCVVDMYCRVGRLDEAHKLAKSIHVETPAEGALLWGTLLSASRLHGRVDIAQEASRRLIESNQQVAGAYVTLSNAYASTGEWEIAHGLRSQMKQAGVVKDPGCSWVEIRDSTFVFHAGNLSFERGEDVLRLLRELEGRMKERGYAGGSLGLVFFEVEQEAKEEIVSLHSERLALAFALIVIPKGITIRVMKNLRMCKDCHEAFKAISGIVERDFIVRDVNRFHHFRDGSCSCGDFW</sequence>
<dbReference type="GO" id="GO:0099402">
    <property type="term" value="P:plant organ development"/>
    <property type="evidence" value="ECO:0007669"/>
    <property type="project" value="UniProtKB-ARBA"/>
</dbReference>
<evidence type="ECO:0000256" key="1">
    <source>
        <dbReference type="ARBA" id="ARBA00006643"/>
    </source>
</evidence>
<dbReference type="InterPro" id="IPR046960">
    <property type="entry name" value="PPR_At4g14850-like_plant"/>
</dbReference>
<evidence type="ECO:0000313" key="6">
    <source>
        <dbReference type="Proteomes" id="UP001154282"/>
    </source>
</evidence>
<accession>A0AAV0P990</accession>
<dbReference type="FunFam" id="1.25.40.10:FF:000344">
    <property type="entry name" value="Pentatricopeptide repeat-containing protein"/>
    <property type="match status" value="1"/>
</dbReference>
<reference evidence="5" key="1">
    <citation type="submission" date="2022-08" db="EMBL/GenBank/DDBJ databases">
        <authorList>
            <person name="Gutierrez-Valencia J."/>
        </authorList>
    </citation>
    <scope>NUCLEOTIDE SEQUENCE</scope>
</reference>
<feature type="repeat" description="PPR" evidence="3">
    <location>
        <begin position="292"/>
        <end position="326"/>
    </location>
</feature>
<dbReference type="Pfam" id="PF01535">
    <property type="entry name" value="PPR"/>
    <property type="match status" value="4"/>
</dbReference>
<proteinExistence type="inferred from homology"/>
<dbReference type="InterPro" id="IPR032867">
    <property type="entry name" value="DYW_dom"/>
</dbReference>
<evidence type="ECO:0000313" key="5">
    <source>
        <dbReference type="EMBL" id="CAI0467375.1"/>
    </source>
</evidence>
<gene>
    <name evidence="5" type="ORF">LITE_LOCUS37408</name>
</gene>
<dbReference type="EMBL" id="CAMGYJ010000008">
    <property type="protein sequence ID" value="CAI0467375.1"/>
    <property type="molecule type" value="Genomic_DNA"/>
</dbReference>
<dbReference type="Pfam" id="PF14432">
    <property type="entry name" value="DYW_deaminase"/>
    <property type="match status" value="1"/>
</dbReference>
<evidence type="ECO:0000256" key="2">
    <source>
        <dbReference type="ARBA" id="ARBA00022737"/>
    </source>
</evidence>
<dbReference type="FunFam" id="1.25.40.10:FF:000158">
    <property type="entry name" value="pentatricopeptide repeat-containing protein At2g33680"/>
    <property type="match status" value="1"/>
</dbReference>
<feature type="repeat" description="PPR" evidence="3">
    <location>
        <begin position="327"/>
        <end position="362"/>
    </location>
</feature>